<dbReference type="GO" id="GO:0046685">
    <property type="term" value="P:response to arsenic-containing substance"/>
    <property type="evidence" value="ECO:0007669"/>
    <property type="project" value="InterPro"/>
</dbReference>
<dbReference type="GO" id="GO:0003677">
    <property type="term" value="F:DNA binding"/>
    <property type="evidence" value="ECO:0007669"/>
    <property type="project" value="InterPro"/>
</dbReference>
<protein>
    <recommendedName>
        <fullName evidence="3">Arsenical resistance operon transcriptional repressor ArsD</fullName>
    </recommendedName>
</protein>
<gene>
    <name evidence="1" type="ORF">CJ014_19450</name>
</gene>
<evidence type="ECO:0008006" key="3">
    <source>
        <dbReference type="Google" id="ProtNLM"/>
    </source>
</evidence>
<proteinExistence type="predicted"/>
<dbReference type="RefSeq" id="WP_100082161.1">
    <property type="nucleotide sequence ID" value="NZ_NQVN01000016.1"/>
</dbReference>
<dbReference type="InterPro" id="IPR010712">
    <property type="entry name" value="Arsenical-R_ArsD"/>
</dbReference>
<dbReference type="Proteomes" id="UP000231070">
    <property type="component" value="Unassembled WGS sequence"/>
</dbReference>
<evidence type="ECO:0000313" key="2">
    <source>
        <dbReference type="Proteomes" id="UP000231070"/>
    </source>
</evidence>
<dbReference type="Pfam" id="PF06953">
    <property type="entry name" value="ArsD"/>
    <property type="match status" value="1"/>
</dbReference>
<accession>A0A2G9WU11</accession>
<comment type="caution">
    <text evidence="1">The sequence shown here is derived from an EMBL/GenBank/DDBJ whole genome shotgun (WGS) entry which is preliminary data.</text>
</comment>
<keyword evidence="2" id="KW-1185">Reference proteome</keyword>
<dbReference type="AlphaFoldDB" id="A0A2G9WU11"/>
<dbReference type="Gene3D" id="3.40.30.10">
    <property type="entry name" value="Glutaredoxin"/>
    <property type="match status" value="1"/>
</dbReference>
<sequence length="97" mass="10891">MKIELYDRPTCCSRTVDPALFRVAEDLRLIAKCGVEVSRYSLARTPQAFTANAEVLKEMGTTMERLPITVVDGRIVAIGRYLSREELAQAIDIKLEC</sequence>
<dbReference type="OrthoDB" id="9801358at2"/>
<reference evidence="1 2" key="1">
    <citation type="submission" date="2017-08" db="EMBL/GenBank/DDBJ databases">
        <title>Pleomorphomonas carboxidotrophicus sp. nov., a new mesophilic hydrogenogenic carboxidotroph.</title>
        <authorList>
            <person name="Esquivel-Elizondo S."/>
            <person name="Krajmalnik-Brown R."/>
            <person name="Maldonado J."/>
        </authorList>
    </citation>
    <scope>NUCLEOTIDE SEQUENCE [LARGE SCALE GENOMIC DNA]</scope>
    <source>
        <strain evidence="1 2">SVCO-16</strain>
    </source>
</reference>
<dbReference type="GO" id="GO:0045892">
    <property type="term" value="P:negative regulation of DNA-templated transcription"/>
    <property type="evidence" value="ECO:0007669"/>
    <property type="project" value="InterPro"/>
</dbReference>
<organism evidence="1 2">
    <name type="scientific">Pleomorphomonas carboxyditropha</name>
    <dbReference type="NCBI Taxonomy" id="2023338"/>
    <lineage>
        <taxon>Bacteria</taxon>
        <taxon>Pseudomonadati</taxon>
        <taxon>Pseudomonadota</taxon>
        <taxon>Alphaproteobacteria</taxon>
        <taxon>Hyphomicrobiales</taxon>
        <taxon>Pleomorphomonadaceae</taxon>
        <taxon>Pleomorphomonas</taxon>
    </lineage>
</organism>
<name>A0A2G9WU11_9HYPH</name>
<evidence type="ECO:0000313" key="1">
    <source>
        <dbReference type="EMBL" id="PIO97640.1"/>
    </source>
</evidence>
<dbReference type="EMBL" id="NQVN01000016">
    <property type="protein sequence ID" value="PIO97640.1"/>
    <property type="molecule type" value="Genomic_DNA"/>
</dbReference>